<dbReference type="Pfam" id="PF03167">
    <property type="entry name" value="UDG"/>
    <property type="match status" value="1"/>
</dbReference>
<feature type="domain" description="Uracil-DNA glycosylase-like" evidence="5">
    <location>
        <begin position="46"/>
        <end position="204"/>
    </location>
</feature>
<dbReference type="InterPro" id="IPR015637">
    <property type="entry name" value="MUG/TDG"/>
</dbReference>
<dbReference type="SMART" id="SM00986">
    <property type="entry name" value="UDG"/>
    <property type="match status" value="1"/>
</dbReference>
<dbReference type="Proteomes" id="UP001356095">
    <property type="component" value="Unassembled WGS sequence"/>
</dbReference>
<dbReference type="Gene3D" id="3.40.470.10">
    <property type="entry name" value="Uracil-DNA glycosylase-like domain"/>
    <property type="match status" value="1"/>
</dbReference>
<evidence type="ECO:0000256" key="4">
    <source>
        <dbReference type="SAM" id="MobiDB-lite"/>
    </source>
</evidence>
<evidence type="ECO:0000259" key="5">
    <source>
        <dbReference type="SMART" id="SM00986"/>
    </source>
</evidence>
<keyword evidence="3" id="KW-0234">DNA repair</keyword>
<evidence type="ECO:0000313" key="6">
    <source>
        <dbReference type="EMBL" id="MEE2038092.1"/>
    </source>
</evidence>
<protein>
    <submittedName>
        <fullName evidence="6">G/U mismatch-specific DNA glycosylase</fullName>
        <ecNumber evidence="6">3.2.2.28</ecNumber>
    </submittedName>
</protein>
<dbReference type="SUPFAM" id="SSF52141">
    <property type="entry name" value="Uracil-DNA glycosylase-like"/>
    <property type="match status" value="1"/>
</dbReference>
<proteinExistence type="predicted"/>
<dbReference type="GO" id="GO:0016798">
    <property type="term" value="F:hydrolase activity, acting on glycosyl bonds"/>
    <property type="evidence" value="ECO:0007669"/>
    <property type="project" value="UniProtKB-KW"/>
</dbReference>
<keyword evidence="6" id="KW-0326">Glycosidase</keyword>
<dbReference type="InterPro" id="IPR005122">
    <property type="entry name" value="Uracil-DNA_glycosylase-like"/>
</dbReference>
<evidence type="ECO:0000256" key="2">
    <source>
        <dbReference type="ARBA" id="ARBA00022801"/>
    </source>
</evidence>
<name>A0ABU7K7T4_9ACTN</name>
<dbReference type="PANTHER" id="PTHR12159">
    <property type="entry name" value="G/T AND G/U MISMATCH-SPECIFIC DNA GLYCOSYLASE"/>
    <property type="match status" value="1"/>
</dbReference>
<dbReference type="PANTHER" id="PTHR12159:SF9">
    <property type="entry name" value="G_T MISMATCH-SPECIFIC THYMINE DNA GLYCOSYLASE"/>
    <property type="match status" value="1"/>
</dbReference>
<dbReference type="InterPro" id="IPR036895">
    <property type="entry name" value="Uracil-DNA_glycosylase-like_sf"/>
</dbReference>
<keyword evidence="1" id="KW-0227">DNA damage</keyword>
<accession>A0ABU7K7T4</accession>
<dbReference type="EC" id="3.2.2.28" evidence="6"/>
<dbReference type="SMART" id="SM00987">
    <property type="entry name" value="UreE_C"/>
    <property type="match status" value="1"/>
</dbReference>
<keyword evidence="2 6" id="KW-0378">Hydrolase</keyword>
<gene>
    <name evidence="6" type="primary">mug</name>
    <name evidence="6" type="ORF">Q8791_12785</name>
</gene>
<evidence type="ECO:0000256" key="3">
    <source>
        <dbReference type="ARBA" id="ARBA00023204"/>
    </source>
</evidence>
<dbReference type="EMBL" id="JAUZMY010000010">
    <property type="protein sequence ID" value="MEE2038092.1"/>
    <property type="molecule type" value="Genomic_DNA"/>
</dbReference>
<evidence type="ECO:0000256" key="1">
    <source>
        <dbReference type="ARBA" id="ARBA00022763"/>
    </source>
</evidence>
<reference evidence="6 7" key="1">
    <citation type="submission" date="2023-08" db="EMBL/GenBank/DDBJ databases">
        <authorList>
            <person name="Girao M."/>
            <person name="Carvalho M.F."/>
        </authorList>
    </citation>
    <scope>NUCLEOTIDE SEQUENCE [LARGE SCALE GENOMIC DNA]</scope>
    <source>
        <strain evidence="6 7">CT-R113</strain>
    </source>
</reference>
<dbReference type="NCBIfam" id="NF007570">
    <property type="entry name" value="PRK10201.1"/>
    <property type="match status" value="1"/>
</dbReference>
<comment type="caution">
    <text evidence="6">The sequence shown here is derived from an EMBL/GenBank/DDBJ whole genome shotgun (WGS) entry which is preliminary data.</text>
</comment>
<sequence length="217" mass="23440">MDHESGRSAGTPPKAEAPRPRARASSHGAPGPGRAELEAARDRVVPDLLGEDLGVLFCGINPGLASGAAGHHFAKPGTRFWPSLHGSGFTPRQLRPDEEDALLALGLGITNVVERTTARADELSREEIVEGGRRLRAKVQRWRPRWLAVLGVTAYREAFGDRRAAVGPQDARIGDTRVWLLPNPSGRNAHWQLGPLIEEFARLRRAAGLPDRSSGPA</sequence>
<feature type="region of interest" description="Disordered" evidence="4">
    <location>
        <begin position="1"/>
        <end position="37"/>
    </location>
</feature>
<dbReference type="CDD" id="cd10028">
    <property type="entry name" value="UDG-F2_TDG_MUG"/>
    <property type="match status" value="1"/>
</dbReference>
<keyword evidence="7" id="KW-1185">Reference proteome</keyword>
<evidence type="ECO:0000313" key="7">
    <source>
        <dbReference type="Proteomes" id="UP001356095"/>
    </source>
</evidence>
<organism evidence="6 7">
    <name type="scientific">Nocardiopsis codii</name>
    <dbReference type="NCBI Taxonomy" id="3065942"/>
    <lineage>
        <taxon>Bacteria</taxon>
        <taxon>Bacillati</taxon>
        <taxon>Actinomycetota</taxon>
        <taxon>Actinomycetes</taxon>
        <taxon>Streptosporangiales</taxon>
        <taxon>Nocardiopsidaceae</taxon>
        <taxon>Nocardiopsis</taxon>
    </lineage>
</organism>